<feature type="transmembrane region" description="Helical" evidence="3">
    <location>
        <begin position="150"/>
        <end position="173"/>
    </location>
</feature>
<keyword evidence="2" id="KW-0964">Secreted</keyword>
<keyword evidence="3" id="KW-1133">Transmembrane helix</keyword>
<gene>
    <name evidence="6" type="primary">LOC121396054</name>
</gene>
<dbReference type="PANTHER" id="PTHR20914">
    <property type="entry name" value="LY6/PLAUR DOMAIN-CONTAINING PROTEIN 8"/>
    <property type="match status" value="1"/>
</dbReference>
<dbReference type="OrthoDB" id="9907178at2759"/>
<dbReference type="CDD" id="cd23572">
    <property type="entry name" value="TFP_LU_ECD_PINLYP_rpt2"/>
    <property type="match status" value="1"/>
</dbReference>
<dbReference type="CDD" id="cd00117">
    <property type="entry name" value="TFP"/>
    <property type="match status" value="1"/>
</dbReference>
<dbReference type="PANTHER" id="PTHR20914:SF41">
    <property type="entry name" value="UROKINASE PLASMINOGEN ACTIVATOR SURFACE RECEPTOR-LIKE"/>
    <property type="match status" value="1"/>
</dbReference>
<dbReference type="KEGG" id="xla:121396054"/>
<keyword evidence="5" id="KW-1185">Reference proteome</keyword>
<dbReference type="InterPro" id="IPR045860">
    <property type="entry name" value="Snake_toxin-like_sf"/>
</dbReference>
<evidence type="ECO:0000256" key="1">
    <source>
        <dbReference type="ARBA" id="ARBA00004613"/>
    </source>
</evidence>
<keyword evidence="3" id="KW-0812">Transmembrane</keyword>
<protein>
    <submittedName>
        <fullName evidence="6">Uncharacterized protein LOC121396054</fullName>
    </submittedName>
</protein>
<dbReference type="GeneID" id="121396054"/>
<dbReference type="Proteomes" id="UP000186698">
    <property type="component" value="Chromosome 7S"/>
</dbReference>
<dbReference type="RefSeq" id="XP_041426582.1">
    <property type="nucleotide sequence ID" value="XM_041570648.1"/>
</dbReference>
<evidence type="ECO:0000256" key="4">
    <source>
        <dbReference type="SAM" id="SignalP"/>
    </source>
</evidence>
<comment type="subcellular location">
    <subcellularLocation>
        <location evidence="1">Secreted</location>
    </subcellularLocation>
</comment>
<dbReference type="SUPFAM" id="SSF57302">
    <property type="entry name" value="Snake toxin-like"/>
    <property type="match status" value="2"/>
</dbReference>
<keyword evidence="4" id="KW-0732">Signal</keyword>
<reference evidence="6" key="1">
    <citation type="submission" date="2025-08" db="UniProtKB">
        <authorList>
            <consortium name="RefSeq"/>
        </authorList>
    </citation>
    <scope>IDENTIFICATION</scope>
    <source>
        <strain evidence="6">J_2021</strain>
        <tissue evidence="6">Erythrocytes</tissue>
    </source>
</reference>
<dbReference type="AlphaFoldDB" id="A0A8J1LAM8"/>
<evidence type="ECO:0000256" key="2">
    <source>
        <dbReference type="ARBA" id="ARBA00022525"/>
    </source>
</evidence>
<dbReference type="GO" id="GO:0005576">
    <property type="term" value="C:extracellular region"/>
    <property type="evidence" value="ECO:0007669"/>
    <property type="project" value="UniProtKB-SubCell"/>
</dbReference>
<dbReference type="InterPro" id="IPR050918">
    <property type="entry name" value="CNF-like_PLA2_Inhibitor"/>
</dbReference>
<name>A0A8J1LAM8_XENLA</name>
<evidence type="ECO:0000313" key="6">
    <source>
        <dbReference type="RefSeq" id="XP_041426582.1"/>
    </source>
</evidence>
<feature type="signal peptide" evidence="4">
    <location>
        <begin position="1"/>
        <end position="20"/>
    </location>
</feature>
<keyword evidence="3" id="KW-0472">Membrane</keyword>
<dbReference type="Gene3D" id="2.10.60.10">
    <property type="entry name" value="CD59"/>
    <property type="match status" value="3"/>
</dbReference>
<sequence>MRQFLIGAFIICALTATVCSIKCMSCNNYYLSSFQNCTGPTVECDRKYDSCGTSYFLKLELYEKKQHTYETGCWQSEDCNKTLRMTALGLQLTRISSCCNTDNCTPPETFFEPQNSTKNGVLCLTGFTDEKSIVPKYAMACTGEETIGYIYWYITLVVILFFYLSCISVNSLVCPVCYSVIDSCVYRPVQCEGEENVCLTESIWTRSGNKNKLEFIRRCGKAAECSRVGTYRSNTKKFVINTTCCDSSMCHPPVPTLPNQTSAENGMACPTCFADNARQCILDDPLNCVGNENRCIRYLKEEFFENKLTIQSFSGCTTESICGSGSSTKKFLYLTKRNFKTVKMHVTCSGSGRLNIPFRFYPGFLLVGLRIIKFLL</sequence>
<evidence type="ECO:0000313" key="5">
    <source>
        <dbReference type="Proteomes" id="UP000186698"/>
    </source>
</evidence>
<evidence type="ECO:0000256" key="3">
    <source>
        <dbReference type="SAM" id="Phobius"/>
    </source>
</evidence>
<proteinExistence type="predicted"/>
<feature type="chain" id="PRO_5035251641" evidence="4">
    <location>
        <begin position="21"/>
        <end position="376"/>
    </location>
</feature>
<organism evidence="5 6">
    <name type="scientific">Xenopus laevis</name>
    <name type="common">African clawed frog</name>
    <dbReference type="NCBI Taxonomy" id="8355"/>
    <lineage>
        <taxon>Eukaryota</taxon>
        <taxon>Metazoa</taxon>
        <taxon>Chordata</taxon>
        <taxon>Craniata</taxon>
        <taxon>Vertebrata</taxon>
        <taxon>Euteleostomi</taxon>
        <taxon>Amphibia</taxon>
        <taxon>Batrachia</taxon>
        <taxon>Anura</taxon>
        <taxon>Pipoidea</taxon>
        <taxon>Pipidae</taxon>
        <taxon>Xenopodinae</taxon>
        <taxon>Xenopus</taxon>
        <taxon>Xenopus</taxon>
    </lineage>
</organism>
<accession>A0A8J1LAM8</accession>